<comment type="caution">
    <text evidence="1">The sequence shown here is derived from an EMBL/GenBank/DDBJ whole genome shotgun (WGS) entry which is preliminary data.</text>
</comment>
<gene>
    <name evidence="1" type="ORF">KO493_12050</name>
</gene>
<name>A0ACC5UAT5_9FLAO</name>
<accession>A0ACC5UAT5</accession>
<proteinExistence type="predicted"/>
<evidence type="ECO:0000313" key="1">
    <source>
        <dbReference type="EMBL" id="MBU2951429.1"/>
    </source>
</evidence>
<organism evidence="1 2">
    <name type="scientific">Pseudotamlana agarivorans</name>
    <dbReference type="NCBI Taxonomy" id="481183"/>
    <lineage>
        <taxon>Bacteria</taxon>
        <taxon>Pseudomonadati</taxon>
        <taxon>Bacteroidota</taxon>
        <taxon>Flavobacteriia</taxon>
        <taxon>Flavobacteriales</taxon>
        <taxon>Flavobacteriaceae</taxon>
        <taxon>Pseudotamlana</taxon>
    </lineage>
</organism>
<keyword evidence="1" id="KW-0032">Aminotransferase</keyword>
<evidence type="ECO:0000313" key="2">
    <source>
        <dbReference type="Proteomes" id="UP001647509"/>
    </source>
</evidence>
<keyword evidence="1" id="KW-0808">Transferase</keyword>
<dbReference type="Proteomes" id="UP001647509">
    <property type="component" value="Unassembled WGS sequence"/>
</dbReference>
<sequence length="394" mass="43188">MTSDFLKYQAQTSPHPLAMEVSHAHGSYIFDTNNRSYLDFIAGVSACPLGHNHPKVVDAIKTQLDKYMHVMVYGEYAQQPAVELTKLIADHLPAPFEKTYLTNSGTEAIEGALKLAKRATGRSEIIAANKAYHGNTMGSMSVMGYEERKRAFRPLLPDVRFINFNNDDDLELITKNTACVILETIQGGAGFIEPANDYLTKVKAQCTKVGALLILDEIQPGIGRTGKLFGFENYNCIPDIIVTGKGLGGGMPIGAFTASSALMDVLQDNPKLGHITTFGGHPVIAASALATLKEITETHLMQQALEKEMLFRKLLVHPLIIEIRGKGLMLALILPDSEKVNQLILTAQDQGLILFWLLFEPKAVRITPPLTISNSEITEGCLIILRILDAFLDD</sequence>
<keyword evidence="2" id="KW-1185">Reference proteome</keyword>
<dbReference type="EMBL" id="JAHKPD010000018">
    <property type="protein sequence ID" value="MBU2951429.1"/>
    <property type="molecule type" value="Genomic_DNA"/>
</dbReference>
<protein>
    <submittedName>
        <fullName evidence="1">Aminotransferase class III-fold pyridoxal phosphate-dependent enzyme</fullName>
    </submittedName>
</protein>
<reference evidence="1" key="1">
    <citation type="submission" date="2021-05" db="EMBL/GenBank/DDBJ databases">
        <title>Draft genomes of bacteria isolated from model marine particles.</title>
        <authorList>
            <person name="Datta M.S."/>
            <person name="Schwartzman J.A."/>
            <person name="Enke T.N."/>
            <person name="Saavedra J."/>
            <person name="Cermak N."/>
            <person name="Cordero O.X."/>
        </authorList>
    </citation>
    <scope>NUCLEOTIDE SEQUENCE</scope>
    <source>
        <strain evidence="1">I2M19</strain>
    </source>
</reference>